<reference evidence="1 2" key="1">
    <citation type="submission" date="2015-10" db="EMBL/GenBank/DDBJ databases">
        <authorList>
            <person name="Gilbert D.G."/>
        </authorList>
    </citation>
    <scope>NUCLEOTIDE SEQUENCE [LARGE SCALE GENOMIC DNA]</scope>
    <source>
        <strain evidence="1 2">ChDC F311</strain>
    </source>
</reference>
<evidence type="ECO:0000313" key="2">
    <source>
        <dbReference type="Proteomes" id="UP000054800"/>
    </source>
</evidence>
<protein>
    <submittedName>
        <fullName evidence="1">Uncharacterized protein</fullName>
    </submittedName>
</protein>
<evidence type="ECO:0000313" key="1">
    <source>
        <dbReference type="EMBL" id="KUL99031.1"/>
    </source>
</evidence>
<comment type="caution">
    <text evidence="1">The sequence shown here is derived from an EMBL/GenBank/DDBJ whole genome shotgun (WGS) entry which is preliminary data.</text>
</comment>
<dbReference type="OrthoDB" id="5518677at2"/>
<organism evidence="1 2">
    <name type="scientific">Fusobacterium nucleatum subsp. nucleatum</name>
    <dbReference type="NCBI Taxonomy" id="76856"/>
    <lineage>
        <taxon>Bacteria</taxon>
        <taxon>Fusobacteriati</taxon>
        <taxon>Fusobacteriota</taxon>
        <taxon>Fusobacteriia</taxon>
        <taxon>Fusobacteriales</taxon>
        <taxon>Fusobacteriaceae</taxon>
        <taxon>Fusobacterium</taxon>
    </lineage>
</organism>
<gene>
    <name evidence="1" type="ORF">RO03_05750</name>
</gene>
<proteinExistence type="predicted"/>
<dbReference type="Proteomes" id="UP000054800">
    <property type="component" value="Unassembled WGS sequence"/>
</dbReference>
<dbReference type="AlphaFoldDB" id="A0A0X3Y2J4"/>
<name>A0A0X3Y2J4_FUSNC</name>
<accession>A0A0X3Y2J4</accession>
<sequence>MQHFLEVKNLELAQNMLKTIPNGIERAITGTINRTLSKVKTEIKNKATSEYNIKKSDIESKLNLTKATFSVLRGTISAKTPRLALSKFLASQSKNRIKVKVKKTGSSKIVKGKNEYIGKPFIATMKNSHKGIFQRKNNEKFPIKQLYTIGISEMLGSENVSSYAVEKGEKYLDELLLKEVERILKGYI</sequence>
<dbReference type="RefSeq" id="WP_059222764.1">
    <property type="nucleotide sequence ID" value="NZ_LMVH01000001.1"/>
</dbReference>
<dbReference type="InterPro" id="IPR010633">
    <property type="entry name" value="Phage_lambda_GpZ"/>
</dbReference>
<dbReference type="Pfam" id="PF06763">
    <property type="entry name" value="Minor_tail_Z"/>
    <property type="match status" value="1"/>
</dbReference>
<dbReference type="EMBL" id="LMVH01000001">
    <property type="protein sequence ID" value="KUL99031.1"/>
    <property type="molecule type" value="Genomic_DNA"/>
</dbReference>